<name>A0AAV5J076_9ROSI</name>
<dbReference type="Proteomes" id="UP001054252">
    <property type="component" value="Unassembled WGS sequence"/>
</dbReference>
<evidence type="ECO:0000313" key="2">
    <source>
        <dbReference type="Proteomes" id="UP001054252"/>
    </source>
</evidence>
<gene>
    <name evidence="1" type="ORF">SLEP1_g16109</name>
</gene>
<comment type="caution">
    <text evidence="1">The sequence shown here is derived from an EMBL/GenBank/DDBJ whole genome shotgun (WGS) entry which is preliminary data.</text>
</comment>
<reference evidence="1 2" key="1">
    <citation type="journal article" date="2021" name="Commun. Biol.">
        <title>The genome of Shorea leprosula (Dipterocarpaceae) highlights the ecological relevance of drought in aseasonal tropical rainforests.</title>
        <authorList>
            <person name="Ng K.K.S."/>
            <person name="Kobayashi M.J."/>
            <person name="Fawcett J.A."/>
            <person name="Hatakeyama M."/>
            <person name="Paape T."/>
            <person name="Ng C.H."/>
            <person name="Ang C.C."/>
            <person name="Tnah L.H."/>
            <person name="Lee C.T."/>
            <person name="Nishiyama T."/>
            <person name="Sese J."/>
            <person name="O'Brien M.J."/>
            <person name="Copetti D."/>
            <person name="Mohd Noor M.I."/>
            <person name="Ong R.C."/>
            <person name="Putra M."/>
            <person name="Sireger I.Z."/>
            <person name="Indrioko S."/>
            <person name="Kosugi Y."/>
            <person name="Izuno A."/>
            <person name="Isagi Y."/>
            <person name="Lee S.L."/>
            <person name="Shimizu K.K."/>
        </authorList>
    </citation>
    <scope>NUCLEOTIDE SEQUENCE [LARGE SCALE GENOMIC DNA]</scope>
    <source>
        <strain evidence="1">214</strain>
    </source>
</reference>
<keyword evidence="2" id="KW-1185">Reference proteome</keyword>
<accession>A0AAV5J076</accession>
<proteinExistence type="predicted"/>
<organism evidence="1 2">
    <name type="scientific">Rubroshorea leprosula</name>
    <dbReference type="NCBI Taxonomy" id="152421"/>
    <lineage>
        <taxon>Eukaryota</taxon>
        <taxon>Viridiplantae</taxon>
        <taxon>Streptophyta</taxon>
        <taxon>Embryophyta</taxon>
        <taxon>Tracheophyta</taxon>
        <taxon>Spermatophyta</taxon>
        <taxon>Magnoliopsida</taxon>
        <taxon>eudicotyledons</taxon>
        <taxon>Gunneridae</taxon>
        <taxon>Pentapetalae</taxon>
        <taxon>rosids</taxon>
        <taxon>malvids</taxon>
        <taxon>Malvales</taxon>
        <taxon>Dipterocarpaceae</taxon>
        <taxon>Rubroshorea</taxon>
    </lineage>
</organism>
<evidence type="ECO:0000313" key="1">
    <source>
        <dbReference type="EMBL" id="GKV03868.1"/>
    </source>
</evidence>
<protein>
    <submittedName>
        <fullName evidence="1">Uncharacterized protein</fullName>
    </submittedName>
</protein>
<sequence length="51" mass="5696">MLEKTGEKDWISPSFLVLELKMEPRNLLPLLENPDLLCSSFSPPAAPALWG</sequence>
<dbReference type="EMBL" id="BPVZ01000021">
    <property type="protein sequence ID" value="GKV03868.1"/>
    <property type="molecule type" value="Genomic_DNA"/>
</dbReference>
<dbReference type="AlphaFoldDB" id="A0AAV5J076"/>